<evidence type="ECO:0000313" key="3">
    <source>
        <dbReference type="EMBL" id="SVD43630.1"/>
    </source>
</evidence>
<organism evidence="3">
    <name type="scientific">marine metagenome</name>
    <dbReference type="NCBI Taxonomy" id="408172"/>
    <lineage>
        <taxon>unclassified sequences</taxon>
        <taxon>metagenomes</taxon>
        <taxon>ecological metagenomes</taxon>
    </lineage>
</organism>
<dbReference type="Gene3D" id="3.40.50.1820">
    <property type="entry name" value="alpha/beta hydrolase"/>
    <property type="match status" value="1"/>
</dbReference>
<dbReference type="Pfam" id="PF12697">
    <property type="entry name" value="Abhydrolase_6"/>
    <property type="match status" value="1"/>
</dbReference>
<evidence type="ECO:0000259" key="2">
    <source>
        <dbReference type="Pfam" id="PF12697"/>
    </source>
</evidence>
<evidence type="ECO:0000256" key="1">
    <source>
        <dbReference type="ARBA" id="ARBA00022801"/>
    </source>
</evidence>
<sequence length="231" mass="25304">VDSRLIEVGHPETRSSVRVYEGGDGPELLFLHGAGGLFSDDPFLESLANHYRVYAPLLPGFEDSEGGDHLRGMLDFTLHAFDVFDALSLHQPLVVGHSMGGMIAAEMAAIAPTEIQRLALLAPAGLWKDEHPIEDLFSKLPFELPALLLHDPETNGALLSSGGDFNDPEFLSDFLVGNARRLGTAGKLLFPVPDRGLRDRLYRIKAHTAVIWGRSDRLIPPVYGNDFVNEI</sequence>
<dbReference type="PRINTS" id="PR00111">
    <property type="entry name" value="ABHYDROLASE"/>
</dbReference>
<proteinExistence type="predicted"/>
<feature type="domain" description="AB hydrolase-1" evidence="2">
    <location>
        <begin position="28"/>
        <end position="224"/>
    </location>
</feature>
<gene>
    <name evidence="3" type="ORF">METZ01_LOCUS396484</name>
</gene>
<dbReference type="SUPFAM" id="SSF53474">
    <property type="entry name" value="alpha/beta-Hydrolases"/>
    <property type="match status" value="1"/>
</dbReference>
<dbReference type="InterPro" id="IPR029058">
    <property type="entry name" value="AB_hydrolase_fold"/>
</dbReference>
<dbReference type="InterPro" id="IPR000073">
    <property type="entry name" value="AB_hydrolase_1"/>
</dbReference>
<name>A0A382VB07_9ZZZZ</name>
<dbReference type="InterPro" id="IPR050266">
    <property type="entry name" value="AB_hydrolase_sf"/>
</dbReference>
<dbReference type="PANTHER" id="PTHR43798">
    <property type="entry name" value="MONOACYLGLYCEROL LIPASE"/>
    <property type="match status" value="1"/>
</dbReference>
<feature type="non-terminal residue" evidence="3">
    <location>
        <position position="231"/>
    </location>
</feature>
<reference evidence="3" key="1">
    <citation type="submission" date="2018-05" db="EMBL/GenBank/DDBJ databases">
        <authorList>
            <person name="Lanie J.A."/>
            <person name="Ng W.-L."/>
            <person name="Kazmierczak K.M."/>
            <person name="Andrzejewski T.M."/>
            <person name="Davidsen T.M."/>
            <person name="Wayne K.J."/>
            <person name="Tettelin H."/>
            <person name="Glass J.I."/>
            <person name="Rusch D."/>
            <person name="Podicherti R."/>
            <person name="Tsui H.-C.T."/>
            <person name="Winkler M.E."/>
        </authorList>
    </citation>
    <scope>NUCLEOTIDE SEQUENCE</scope>
</reference>
<dbReference type="GO" id="GO:0016787">
    <property type="term" value="F:hydrolase activity"/>
    <property type="evidence" value="ECO:0007669"/>
    <property type="project" value="UniProtKB-KW"/>
</dbReference>
<dbReference type="GO" id="GO:0016020">
    <property type="term" value="C:membrane"/>
    <property type="evidence" value="ECO:0007669"/>
    <property type="project" value="TreeGrafter"/>
</dbReference>
<protein>
    <recommendedName>
        <fullName evidence="2">AB hydrolase-1 domain-containing protein</fullName>
    </recommendedName>
</protein>
<dbReference type="AlphaFoldDB" id="A0A382VB07"/>
<dbReference type="EMBL" id="UINC01150530">
    <property type="protein sequence ID" value="SVD43630.1"/>
    <property type="molecule type" value="Genomic_DNA"/>
</dbReference>
<dbReference type="PANTHER" id="PTHR43798:SF31">
    <property type="entry name" value="AB HYDROLASE SUPERFAMILY PROTEIN YCLE"/>
    <property type="match status" value="1"/>
</dbReference>
<keyword evidence="1" id="KW-0378">Hydrolase</keyword>
<feature type="non-terminal residue" evidence="3">
    <location>
        <position position="1"/>
    </location>
</feature>
<accession>A0A382VB07</accession>